<reference evidence="3" key="1">
    <citation type="submission" date="2012-11" db="EMBL/GenBank/DDBJ databases">
        <authorList>
            <person name="Lucero-Rivera Y.E."/>
            <person name="Tovar-Ramirez D."/>
        </authorList>
    </citation>
    <scope>NUCLEOTIDE SEQUENCE [LARGE SCALE GENOMIC DNA]</scope>
    <source>
        <strain evidence="3">Araruama</strain>
    </source>
</reference>
<evidence type="ECO:0000313" key="2">
    <source>
        <dbReference type="EMBL" id="ETR73064.1"/>
    </source>
</evidence>
<proteinExistence type="predicted"/>
<gene>
    <name evidence="2" type="ORF">OMM_07174</name>
</gene>
<dbReference type="EMBL" id="ATBP01000091">
    <property type="protein sequence ID" value="ETR73064.1"/>
    <property type="molecule type" value="Genomic_DNA"/>
</dbReference>
<dbReference type="AlphaFoldDB" id="A0A1V1PE49"/>
<feature type="transmembrane region" description="Helical" evidence="1">
    <location>
        <begin position="6"/>
        <end position="28"/>
    </location>
</feature>
<keyword evidence="1" id="KW-0472">Membrane</keyword>
<sequence>MNTENISKITILVFIIFLASIIPFCMIFSSRDSLVQNRVHELVIARQENELGLNKIFKIPEKLQTRKDNCCD</sequence>
<name>A0A1V1PE49_9BACT</name>
<evidence type="ECO:0000313" key="3">
    <source>
        <dbReference type="Proteomes" id="UP000189670"/>
    </source>
</evidence>
<dbReference type="Proteomes" id="UP000189670">
    <property type="component" value="Unassembled WGS sequence"/>
</dbReference>
<evidence type="ECO:0000256" key="1">
    <source>
        <dbReference type="SAM" id="Phobius"/>
    </source>
</evidence>
<comment type="caution">
    <text evidence="2">The sequence shown here is derived from an EMBL/GenBank/DDBJ whole genome shotgun (WGS) entry which is preliminary data.</text>
</comment>
<protein>
    <submittedName>
        <fullName evidence="2">Uncharacterized protein</fullName>
    </submittedName>
</protein>
<organism evidence="2 3">
    <name type="scientific">Candidatus Magnetoglobus multicellularis str. Araruama</name>
    <dbReference type="NCBI Taxonomy" id="890399"/>
    <lineage>
        <taxon>Bacteria</taxon>
        <taxon>Pseudomonadati</taxon>
        <taxon>Thermodesulfobacteriota</taxon>
        <taxon>Desulfobacteria</taxon>
        <taxon>Desulfobacterales</taxon>
        <taxon>Desulfobacteraceae</taxon>
        <taxon>Candidatus Magnetoglobus</taxon>
    </lineage>
</organism>
<accession>A0A1V1PE49</accession>
<keyword evidence="1" id="KW-0812">Transmembrane</keyword>
<keyword evidence="1" id="KW-1133">Transmembrane helix</keyword>